<dbReference type="InterPro" id="IPR035952">
    <property type="entry name" value="Rhomboid-like_sf"/>
</dbReference>
<evidence type="ECO:0000256" key="5">
    <source>
        <dbReference type="ARBA" id="ARBA00022670"/>
    </source>
</evidence>
<keyword evidence="8 10" id="KW-1133">Transmembrane helix</keyword>
<dbReference type="PANTHER" id="PTHR43066:SF1">
    <property type="entry name" value="RHOMBOID PROTEIN 2"/>
    <property type="match status" value="1"/>
</dbReference>
<dbReference type="VEuPathDB" id="FungiDB:PHYBLDRAFT_163402"/>
<evidence type="ECO:0000256" key="8">
    <source>
        <dbReference type="ARBA" id="ARBA00022989"/>
    </source>
</evidence>
<dbReference type="GO" id="GO:0016020">
    <property type="term" value="C:membrane"/>
    <property type="evidence" value="ECO:0007669"/>
    <property type="project" value="UniProtKB-SubCell"/>
</dbReference>
<evidence type="ECO:0000313" key="13">
    <source>
        <dbReference type="Proteomes" id="UP000077315"/>
    </source>
</evidence>
<proteinExistence type="inferred from homology"/>
<dbReference type="STRING" id="763407.A0A162Y4V4"/>
<evidence type="ECO:0000256" key="4">
    <source>
        <dbReference type="ARBA" id="ARBA00013039"/>
    </source>
</evidence>
<dbReference type="InterPro" id="IPR022764">
    <property type="entry name" value="Peptidase_S54_rhomboid_dom"/>
</dbReference>
<dbReference type="OrthoDB" id="10257275at2759"/>
<evidence type="ECO:0000256" key="1">
    <source>
        <dbReference type="ARBA" id="ARBA00000156"/>
    </source>
</evidence>
<dbReference type="EC" id="3.4.21.105" evidence="4"/>
<reference evidence="13" key="1">
    <citation type="submission" date="2015-06" db="EMBL/GenBank/DDBJ databases">
        <title>Expansion of signal transduction pathways in fungi by whole-genome duplication.</title>
        <authorList>
            <consortium name="DOE Joint Genome Institute"/>
            <person name="Corrochano L.M."/>
            <person name="Kuo A."/>
            <person name="Marcet-Houben M."/>
            <person name="Polaino S."/>
            <person name="Salamov A."/>
            <person name="Villalobos J.M."/>
            <person name="Alvarez M.I."/>
            <person name="Avalos J."/>
            <person name="Benito E.P."/>
            <person name="Benoit I."/>
            <person name="Burger G."/>
            <person name="Camino L.P."/>
            <person name="Canovas D."/>
            <person name="Cerda-Olmedo E."/>
            <person name="Cheng J.-F."/>
            <person name="Dominguez A."/>
            <person name="Elias M."/>
            <person name="Eslava A.P."/>
            <person name="Glaser F."/>
            <person name="Grimwood J."/>
            <person name="Gutierrez G."/>
            <person name="Heitman J."/>
            <person name="Henrissat B."/>
            <person name="Iturriaga E.A."/>
            <person name="Lang B.F."/>
            <person name="Lavin J.L."/>
            <person name="Lee S."/>
            <person name="Li W."/>
            <person name="Lindquist E."/>
            <person name="Lopez-Garcia S."/>
            <person name="Luque E.M."/>
            <person name="Marcos A.T."/>
            <person name="Martin J."/>
            <person name="McCluskey K."/>
            <person name="Medina H.R."/>
            <person name="Miralles-Duran A."/>
            <person name="Miyazaki A."/>
            <person name="Munoz-Torres E."/>
            <person name="Oguiza J.A."/>
            <person name="Ohm R."/>
            <person name="Olmedo M."/>
            <person name="Orejas M."/>
            <person name="Ortiz-Castellanos L."/>
            <person name="Pisabarro A.G."/>
            <person name="Rodriguez-Romero J."/>
            <person name="Ruiz-Herrera J."/>
            <person name="Ruiz-Vazquez R."/>
            <person name="Sanz C."/>
            <person name="Schackwitz W."/>
            <person name="Schmutz J."/>
            <person name="Shahriari M."/>
            <person name="Shelest E."/>
            <person name="Silva-Franco F."/>
            <person name="Soanes D."/>
            <person name="Syed K."/>
            <person name="Tagua V.G."/>
            <person name="Talbot N.J."/>
            <person name="Thon M."/>
            <person name="De vries R.P."/>
            <person name="Wiebenga A."/>
            <person name="Yadav J.S."/>
            <person name="Braun E.L."/>
            <person name="Baker S."/>
            <person name="Garre V."/>
            <person name="Horwitz B."/>
            <person name="Torres-Martinez S."/>
            <person name="Idnurm A."/>
            <person name="Herrera-Estrella A."/>
            <person name="Gabaldon T."/>
            <person name="Grigoriev I.V."/>
        </authorList>
    </citation>
    <scope>NUCLEOTIDE SEQUENCE [LARGE SCALE GENOMIC DNA]</scope>
    <source>
        <strain evidence="13">NRRL 1555(-)</strain>
    </source>
</reference>
<organism evidence="12 13">
    <name type="scientific">Phycomyces blakesleeanus (strain ATCC 8743b / DSM 1359 / FGSC 10004 / NBRC 33097 / NRRL 1555)</name>
    <dbReference type="NCBI Taxonomy" id="763407"/>
    <lineage>
        <taxon>Eukaryota</taxon>
        <taxon>Fungi</taxon>
        <taxon>Fungi incertae sedis</taxon>
        <taxon>Mucoromycota</taxon>
        <taxon>Mucoromycotina</taxon>
        <taxon>Mucoromycetes</taxon>
        <taxon>Mucorales</taxon>
        <taxon>Phycomycetaceae</taxon>
        <taxon>Phycomyces</taxon>
    </lineage>
</organism>
<name>A0A162Y4V4_PHYB8</name>
<evidence type="ECO:0000313" key="12">
    <source>
        <dbReference type="EMBL" id="OAD78285.1"/>
    </source>
</evidence>
<feature type="transmembrane region" description="Helical" evidence="10">
    <location>
        <begin position="31"/>
        <end position="52"/>
    </location>
</feature>
<keyword evidence="7" id="KW-0378">Hydrolase</keyword>
<comment type="catalytic activity">
    <reaction evidence="1">
        <text>Cleaves type-1 transmembrane domains using a catalytic dyad composed of serine and histidine that are contributed by different transmembrane domains.</text>
        <dbReference type="EC" id="3.4.21.105"/>
    </reaction>
</comment>
<dbReference type="Gene3D" id="1.20.1540.10">
    <property type="entry name" value="Rhomboid-like"/>
    <property type="match status" value="1"/>
</dbReference>
<comment type="subcellular location">
    <subcellularLocation>
        <location evidence="2">Membrane</location>
        <topology evidence="2">Multi-pass membrane protein</topology>
    </subcellularLocation>
</comment>
<keyword evidence="13" id="KW-1185">Reference proteome</keyword>
<dbReference type="Proteomes" id="UP000077315">
    <property type="component" value="Unassembled WGS sequence"/>
</dbReference>
<dbReference type="PANTHER" id="PTHR43066">
    <property type="entry name" value="RHOMBOID-RELATED PROTEIN"/>
    <property type="match status" value="1"/>
</dbReference>
<feature type="transmembrane region" description="Helical" evidence="10">
    <location>
        <begin position="87"/>
        <end position="112"/>
    </location>
</feature>
<dbReference type="SUPFAM" id="SSF144091">
    <property type="entry name" value="Rhomboid-like"/>
    <property type="match status" value="1"/>
</dbReference>
<dbReference type="GeneID" id="28995698"/>
<comment type="similarity">
    <text evidence="3">Belongs to the peptidase S54 family.</text>
</comment>
<dbReference type="EMBL" id="KV440973">
    <property type="protein sequence ID" value="OAD78285.1"/>
    <property type="molecule type" value="Genomic_DNA"/>
</dbReference>
<feature type="transmembrane region" description="Helical" evidence="10">
    <location>
        <begin position="207"/>
        <end position="233"/>
    </location>
</feature>
<feature type="domain" description="Peptidase S54 rhomboid" evidence="11">
    <location>
        <begin position="82"/>
        <end position="233"/>
    </location>
</feature>
<keyword evidence="9 10" id="KW-0472">Membrane</keyword>
<accession>A0A162Y4V4</accession>
<evidence type="ECO:0000256" key="3">
    <source>
        <dbReference type="ARBA" id="ARBA00009045"/>
    </source>
</evidence>
<dbReference type="Pfam" id="PF01694">
    <property type="entry name" value="Rhomboid"/>
    <property type="match status" value="1"/>
</dbReference>
<evidence type="ECO:0000256" key="9">
    <source>
        <dbReference type="ARBA" id="ARBA00023136"/>
    </source>
</evidence>
<evidence type="ECO:0000256" key="10">
    <source>
        <dbReference type="SAM" id="Phobius"/>
    </source>
</evidence>
<dbReference type="GO" id="GO:0006508">
    <property type="term" value="P:proteolysis"/>
    <property type="evidence" value="ECO:0007669"/>
    <property type="project" value="UniProtKB-KW"/>
</dbReference>
<keyword evidence="6 10" id="KW-0812">Transmembrane</keyword>
<evidence type="ECO:0000259" key="11">
    <source>
        <dbReference type="Pfam" id="PF01694"/>
    </source>
</evidence>
<evidence type="ECO:0000256" key="6">
    <source>
        <dbReference type="ARBA" id="ARBA00022692"/>
    </source>
</evidence>
<dbReference type="GO" id="GO:0004252">
    <property type="term" value="F:serine-type endopeptidase activity"/>
    <property type="evidence" value="ECO:0007669"/>
    <property type="project" value="InterPro"/>
</dbReference>
<feature type="transmembrane region" description="Helical" evidence="10">
    <location>
        <begin position="124"/>
        <end position="148"/>
    </location>
</feature>
<dbReference type="AlphaFoldDB" id="A0A162Y4V4"/>
<protein>
    <recommendedName>
        <fullName evidence="4">rhomboid protease</fullName>
        <ecNumber evidence="4">3.4.21.105</ecNumber>
    </recommendedName>
</protein>
<keyword evidence="5" id="KW-0645">Protease</keyword>
<gene>
    <name evidence="12" type="ORF">PHYBLDRAFT_163402</name>
</gene>
<evidence type="ECO:0000256" key="2">
    <source>
        <dbReference type="ARBA" id="ARBA00004141"/>
    </source>
</evidence>
<evidence type="ECO:0000256" key="7">
    <source>
        <dbReference type="ARBA" id="ARBA00022801"/>
    </source>
</evidence>
<sequence>MNSNPPTTGAPNNYDRLGESSRAFIAHVKQYFHNLPLVTFSLLVATSVIALVDSFGRFRNFYHNGLFTQWLYLSVSKVINKGQVHRLAVYPLASPGLSLVIANLLLSITYMAELEKRKGSLKTLWILICFLTVIPGIGYVFFVSVFAYMVKMADGELQHTLCAGLSGLAVGLSVWSTLEDQDEEEVQYRMLFGVIRIPRRLVPVLTIAFYFFLAPDTSLILHICAAGSGYLYASKQLPAFLLPSDETFQRQEQEGWFHRLTNRRGFVSVDDIGPYLPISTTNTEPIHSVPGVSTPFQGQGTRLGD</sequence>
<dbReference type="RefSeq" id="XP_018296325.1">
    <property type="nucleotide sequence ID" value="XM_018434792.1"/>
</dbReference>
<dbReference type="InParanoid" id="A0A162Y4V4"/>